<dbReference type="RefSeq" id="WP_169763188.1">
    <property type="nucleotide sequence ID" value="NZ_JABCUS010000028.1"/>
</dbReference>
<reference evidence="2 3" key="1">
    <citation type="submission" date="2020-04" db="EMBL/GenBank/DDBJ databases">
        <title>Antimicrobial susceptibility and clonality of vaginal-derived multi-drug resistant Mobiluncus isolates in China.</title>
        <authorList>
            <person name="Zhang X."/>
        </authorList>
    </citation>
    <scope>NUCLEOTIDE SEQUENCE [LARGE SCALE GENOMIC DNA]</scope>
    <source>
        <strain evidence="2 3">12</strain>
    </source>
</reference>
<sequence>MGTHVTRRFRFVLLVSILCCLAACGGSKYTTEGTFRVEPGGFIVVGEGWFSPPQIVYSYNSDGKLLDTKYFKSFHHQAAAKDENLMMLASVRTDKILSIHRDGKIRMFSLPLKGNYDTYFDIKKTSNDIWAVSLNGLITSKDGLRGKILYFNKKREVLKEEQVPELADHVELLQNSTHDMFLRSMKIPGSDIIFYLKEKGKLREMYRFDFRNGPEVVLRECVGFDKFYCYTNKLKKKKGETDKVIESRLGVLNTETAMLENSVPIHRPDMIKATDEAALITSYDNGYLHILTKDGKLYSSQPGGCEECRFWDIDSLHGQIYILYYKDKERAELGDECFVSNWNRDTNKLEKPIRFDGICNTLLMVDK</sequence>
<dbReference type="Proteomes" id="UP000575397">
    <property type="component" value="Unassembled WGS sequence"/>
</dbReference>
<organism evidence="2 3">
    <name type="scientific">Mobiluncus mulieris</name>
    <dbReference type="NCBI Taxonomy" id="2052"/>
    <lineage>
        <taxon>Bacteria</taxon>
        <taxon>Bacillati</taxon>
        <taxon>Actinomycetota</taxon>
        <taxon>Actinomycetes</taxon>
        <taxon>Actinomycetales</taxon>
        <taxon>Actinomycetaceae</taxon>
        <taxon>Mobiluncus</taxon>
    </lineage>
</organism>
<evidence type="ECO:0000313" key="2">
    <source>
        <dbReference type="EMBL" id="NMX04268.1"/>
    </source>
</evidence>
<accession>A0A7Y0UVQ5</accession>
<evidence type="ECO:0008006" key="4">
    <source>
        <dbReference type="Google" id="ProtNLM"/>
    </source>
</evidence>
<dbReference type="EMBL" id="JABCUS010000028">
    <property type="protein sequence ID" value="NMX04268.1"/>
    <property type="molecule type" value="Genomic_DNA"/>
</dbReference>
<protein>
    <recommendedName>
        <fullName evidence="4">Lipoprotein</fullName>
    </recommendedName>
</protein>
<comment type="caution">
    <text evidence="2">The sequence shown here is derived from an EMBL/GenBank/DDBJ whole genome shotgun (WGS) entry which is preliminary data.</text>
</comment>
<feature type="signal peptide" evidence="1">
    <location>
        <begin position="1"/>
        <end position="22"/>
    </location>
</feature>
<keyword evidence="1" id="KW-0732">Signal</keyword>
<dbReference type="AlphaFoldDB" id="A0A7Y0UVQ5"/>
<proteinExistence type="predicted"/>
<name>A0A7Y0UVQ5_9ACTO</name>
<evidence type="ECO:0000256" key="1">
    <source>
        <dbReference type="SAM" id="SignalP"/>
    </source>
</evidence>
<gene>
    <name evidence="2" type="ORF">HHJ77_10175</name>
</gene>
<feature type="chain" id="PRO_5031202680" description="Lipoprotein" evidence="1">
    <location>
        <begin position="23"/>
        <end position="367"/>
    </location>
</feature>
<evidence type="ECO:0000313" key="3">
    <source>
        <dbReference type="Proteomes" id="UP000575397"/>
    </source>
</evidence>